<proteinExistence type="predicted"/>
<evidence type="ECO:0000313" key="1">
    <source>
        <dbReference type="EMBL" id="CAL1290463.1"/>
    </source>
</evidence>
<comment type="caution">
    <text evidence="1">The sequence shown here is derived from an EMBL/GenBank/DDBJ whole genome shotgun (WGS) entry which is preliminary data.</text>
</comment>
<accession>A0AAV2B5H1</accession>
<sequence>MMTATGVRESTATLAAADIRKSTAMIPAGLLRKLAVHYLIRLIVRVGQVCKRDQTHVFDSSIHFRRFF</sequence>
<dbReference type="AlphaFoldDB" id="A0AAV2B5H1"/>
<name>A0AAV2B5H1_9ARAC</name>
<evidence type="ECO:0000313" key="2">
    <source>
        <dbReference type="Proteomes" id="UP001497382"/>
    </source>
</evidence>
<gene>
    <name evidence="1" type="ORF">LARSCL_LOCUS16501</name>
</gene>
<protein>
    <submittedName>
        <fullName evidence="1">Uncharacterized protein</fullName>
    </submittedName>
</protein>
<dbReference type="EMBL" id="CAXIEN010000264">
    <property type="protein sequence ID" value="CAL1290463.1"/>
    <property type="molecule type" value="Genomic_DNA"/>
</dbReference>
<dbReference type="Proteomes" id="UP001497382">
    <property type="component" value="Unassembled WGS sequence"/>
</dbReference>
<keyword evidence="2" id="KW-1185">Reference proteome</keyword>
<organism evidence="1 2">
    <name type="scientific">Larinioides sclopetarius</name>
    <dbReference type="NCBI Taxonomy" id="280406"/>
    <lineage>
        <taxon>Eukaryota</taxon>
        <taxon>Metazoa</taxon>
        <taxon>Ecdysozoa</taxon>
        <taxon>Arthropoda</taxon>
        <taxon>Chelicerata</taxon>
        <taxon>Arachnida</taxon>
        <taxon>Araneae</taxon>
        <taxon>Araneomorphae</taxon>
        <taxon>Entelegynae</taxon>
        <taxon>Araneoidea</taxon>
        <taxon>Araneidae</taxon>
        <taxon>Larinioides</taxon>
    </lineage>
</organism>
<reference evidence="1 2" key="1">
    <citation type="submission" date="2024-04" db="EMBL/GenBank/DDBJ databases">
        <authorList>
            <person name="Rising A."/>
            <person name="Reimegard J."/>
            <person name="Sonavane S."/>
            <person name="Akerstrom W."/>
            <person name="Nylinder S."/>
            <person name="Hedman E."/>
            <person name="Kallberg Y."/>
        </authorList>
    </citation>
    <scope>NUCLEOTIDE SEQUENCE [LARGE SCALE GENOMIC DNA]</scope>
</reference>